<dbReference type="InterPro" id="IPR006905">
    <property type="entry name" value="Flavin_halogenase"/>
</dbReference>
<dbReference type="Gene3D" id="3.50.50.60">
    <property type="entry name" value="FAD/NAD(P)-binding domain"/>
    <property type="match status" value="1"/>
</dbReference>
<dbReference type="InterPro" id="IPR050816">
    <property type="entry name" value="Flavin-dep_Halogenase_NPB"/>
</dbReference>
<organism evidence="1 2">
    <name type="scientific">Nitrosomonas marina</name>
    <dbReference type="NCBI Taxonomy" id="917"/>
    <lineage>
        <taxon>Bacteria</taxon>
        <taxon>Pseudomonadati</taxon>
        <taxon>Pseudomonadota</taxon>
        <taxon>Betaproteobacteria</taxon>
        <taxon>Nitrosomonadales</taxon>
        <taxon>Nitrosomonadaceae</taxon>
        <taxon>Nitrosomonas</taxon>
    </lineage>
</organism>
<protein>
    <submittedName>
        <fullName evidence="1">Tryptophan halogenase</fullName>
    </submittedName>
</protein>
<dbReference type="InterPro" id="IPR036188">
    <property type="entry name" value="FAD/NAD-bd_sf"/>
</dbReference>
<evidence type="ECO:0000313" key="2">
    <source>
        <dbReference type="Proteomes" id="UP000199459"/>
    </source>
</evidence>
<gene>
    <name evidence="1" type="ORF">SAMN05216325_11216</name>
</gene>
<name>A0A1H8F759_9PROT</name>
<accession>A0A1H8F759</accession>
<dbReference type="EMBL" id="FOCP01000012">
    <property type="protein sequence ID" value="SEN27224.1"/>
    <property type="molecule type" value="Genomic_DNA"/>
</dbReference>
<dbReference type="SUPFAM" id="SSF51905">
    <property type="entry name" value="FAD/NAD(P)-binding domain"/>
    <property type="match status" value="1"/>
</dbReference>
<evidence type="ECO:0000313" key="1">
    <source>
        <dbReference type="EMBL" id="SEN27224.1"/>
    </source>
</evidence>
<dbReference type="Gene3D" id="3.30.9.100">
    <property type="match status" value="1"/>
</dbReference>
<dbReference type="PANTHER" id="PTHR43747">
    <property type="entry name" value="FAD-BINDING PROTEIN"/>
    <property type="match status" value="1"/>
</dbReference>
<reference evidence="1 2" key="1">
    <citation type="submission" date="2016-10" db="EMBL/GenBank/DDBJ databases">
        <authorList>
            <person name="de Groot N.N."/>
        </authorList>
    </citation>
    <scope>NUCLEOTIDE SEQUENCE [LARGE SCALE GENOMIC DNA]</scope>
    <source>
        <strain evidence="1 2">Nm22</strain>
    </source>
</reference>
<dbReference type="Proteomes" id="UP000199459">
    <property type="component" value="Unassembled WGS sequence"/>
</dbReference>
<sequence length="322" mass="36663">MPLLQQLGISENFLARGDLVALGTRSIWGSEQINEYPFWYSSYGHGWHIDRASFDDWLVRQAENAGATALFGVTVSGTPKYRHGWHLTANHATASAFTIQSSLVVDASGSSSSFSRRMGISTDKLDQLTGSFCFFQVQANDTVHGVDSFTLVESSDIGWWYSAPLPQGLWVAALMTDSDLARDVNVFDETGWFKALAHTRLTRTRFDIKKPLTPLRVKPARSQRQQQFCGRGWYAVGDAASVFDPLSSLGIFKALRHGLLVSYAIRDELQDKPNAAQKFQWLLESEFRHYLHMHRQYYQLEKRFMQAPFWLRRQRPAFARNV</sequence>
<dbReference type="STRING" id="917.SAMN05216326_10980"/>
<proteinExistence type="predicted"/>
<dbReference type="PANTHER" id="PTHR43747:SF1">
    <property type="entry name" value="SLR1998 PROTEIN"/>
    <property type="match status" value="1"/>
</dbReference>
<dbReference type="GO" id="GO:0004497">
    <property type="term" value="F:monooxygenase activity"/>
    <property type="evidence" value="ECO:0007669"/>
    <property type="project" value="InterPro"/>
</dbReference>
<dbReference type="Pfam" id="PF04820">
    <property type="entry name" value="Trp_halogenase"/>
    <property type="match status" value="1"/>
</dbReference>
<dbReference type="AlphaFoldDB" id="A0A1H8F759"/>